<reference evidence="6 7" key="1">
    <citation type="submission" date="2018-05" db="EMBL/GenBank/DDBJ databases">
        <authorList>
            <consortium name="IHU Genomes"/>
        </authorList>
    </citation>
    <scope>NUCLEOTIDE SEQUENCE [LARGE SCALE GENOMIC DNA]</scope>
    <source>
        <strain evidence="6 7">P7336</strain>
    </source>
</reference>
<dbReference type="InterPro" id="IPR036271">
    <property type="entry name" value="Tet_transcr_reg_TetR-rel_C_sf"/>
</dbReference>
<keyword evidence="1" id="KW-0805">Transcription regulation</keyword>
<evidence type="ECO:0000313" key="6">
    <source>
        <dbReference type="EMBL" id="SRX92474.1"/>
    </source>
</evidence>
<dbReference type="SUPFAM" id="SSF48498">
    <property type="entry name" value="Tetracyclin repressor-like, C-terminal domain"/>
    <property type="match status" value="1"/>
</dbReference>
<accession>A0A375YU95</accession>
<evidence type="ECO:0000259" key="5">
    <source>
        <dbReference type="PROSITE" id="PS50977"/>
    </source>
</evidence>
<evidence type="ECO:0000256" key="4">
    <source>
        <dbReference type="PROSITE-ProRule" id="PRU00335"/>
    </source>
</evidence>
<keyword evidence="3" id="KW-0804">Transcription</keyword>
<name>A0A375YU95_MYCSH</name>
<dbReference type="GO" id="GO:0003700">
    <property type="term" value="F:DNA-binding transcription factor activity"/>
    <property type="evidence" value="ECO:0007669"/>
    <property type="project" value="TreeGrafter"/>
</dbReference>
<dbReference type="SUPFAM" id="SSF46689">
    <property type="entry name" value="Homeodomain-like"/>
    <property type="match status" value="1"/>
</dbReference>
<protein>
    <submittedName>
        <fullName evidence="6">Putative regulatory protein [Mycobacterium tuberculosis H37Rv]</fullName>
    </submittedName>
</protein>
<gene>
    <name evidence="6" type="ORF">MSP7336_00699</name>
</gene>
<dbReference type="PROSITE" id="PS50977">
    <property type="entry name" value="HTH_TETR_2"/>
    <property type="match status" value="1"/>
</dbReference>
<organism evidence="6 7">
    <name type="scientific">Mycobacterium shimoidei</name>
    <dbReference type="NCBI Taxonomy" id="29313"/>
    <lineage>
        <taxon>Bacteria</taxon>
        <taxon>Bacillati</taxon>
        <taxon>Actinomycetota</taxon>
        <taxon>Actinomycetes</taxon>
        <taxon>Mycobacteriales</taxon>
        <taxon>Mycobacteriaceae</taxon>
        <taxon>Mycobacterium</taxon>
    </lineage>
</organism>
<dbReference type="PRINTS" id="PR00455">
    <property type="entry name" value="HTHTETR"/>
</dbReference>
<dbReference type="Proteomes" id="UP000252015">
    <property type="component" value="Unassembled WGS sequence"/>
</dbReference>
<evidence type="ECO:0000256" key="3">
    <source>
        <dbReference type="ARBA" id="ARBA00023163"/>
    </source>
</evidence>
<dbReference type="PANTHER" id="PTHR30055">
    <property type="entry name" value="HTH-TYPE TRANSCRIPTIONAL REGULATOR RUTR"/>
    <property type="match status" value="1"/>
</dbReference>
<dbReference type="GO" id="GO:0000976">
    <property type="term" value="F:transcription cis-regulatory region binding"/>
    <property type="evidence" value="ECO:0007669"/>
    <property type="project" value="TreeGrafter"/>
</dbReference>
<feature type="domain" description="HTH tetR-type" evidence="5">
    <location>
        <begin position="10"/>
        <end position="70"/>
    </location>
</feature>
<dbReference type="STRING" id="29313.BHQ16_10540"/>
<keyword evidence="7" id="KW-1185">Reference proteome</keyword>
<evidence type="ECO:0000313" key="7">
    <source>
        <dbReference type="Proteomes" id="UP000252015"/>
    </source>
</evidence>
<dbReference type="Pfam" id="PF16859">
    <property type="entry name" value="TetR_C_11"/>
    <property type="match status" value="1"/>
</dbReference>
<keyword evidence="2 4" id="KW-0238">DNA-binding</keyword>
<dbReference type="Gene3D" id="1.10.10.60">
    <property type="entry name" value="Homeodomain-like"/>
    <property type="match status" value="1"/>
</dbReference>
<evidence type="ECO:0000256" key="2">
    <source>
        <dbReference type="ARBA" id="ARBA00023125"/>
    </source>
</evidence>
<dbReference type="InterPro" id="IPR011075">
    <property type="entry name" value="TetR_C"/>
</dbReference>
<dbReference type="Pfam" id="PF00440">
    <property type="entry name" value="TetR_N"/>
    <property type="match status" value="1"/>
</dbReference>
<dbReference type="AlphaFoldDB" id="A0A375YU95"/>
<dbReference type="InterPro" id="IPR001647">
    <property type="entry name" value="HTH_TetR"/>
</dbReference>
<dbReference type="Gene3D" id="1.10.357.10">
    <property type="entry name" value="Tetracycline Repressor, domain 2"/>
    <property type="match status" value="1"/>
</dbReference>
<dbReference type="EMBL" id="UEGW01000001">
    <property type="protein sequence ID" value="SRX92474.1"/>
    <property type="molecule type" value="Genomic_DNA"/>
</dbReference>
<evidence type="ECO:0000256" key="1">
    <source>
        <dbReference type="ARBA" id="ARBA00023015"/>
    </source>
</evidence>
<dbReference type="PROSITE" id="PS01081">
    <property type="entry name" value="HTH_TETR_1"/>
    <property type="match status" value="1"/>
</dbReference>
<dbReference type="InterPro" id="IPR009057">
    <property type="entry name" value="Homeodomain-like_sf"/>
</dbReference>
<proteinExistence type="predicted"/>
<dbReference type="RefSeq" id="WP_113963051.1">
    <property type="nucleotide sequence ID" value="NZ_UEGW01000001.1"/>
</dbReference>
<sequence>MSLVSCSPWSPREAELLSVTLQLLQEHGYDRLTVDAVAATARASKATVYRRWPSKAELVLAAFMESVRQAAVPPETGTLRGDLLRLGETVCQEARERASTIRAILVEVSRNPALNEVLQKQFIKQRKALIDHVLAQAVDRGEIEEAAINDDLWDLLPGYLIFRTIMPTRPPTRRTVQGLVDDVLLPSLTRKVSCRKAGG</sequence>
<feature type="DNA-binding region" description="H-T-H motif" evidence="4">
    <location>
        <begin position="33"/>
        <end position="52"/>
    </location>
</feature>
<dbReference type="InterPro" id="IPR050109">
    <property type="entry name" value="HTH-type_TetR-like_transc_reg"/>
</dbReference>
<dbReference type="PANTHER" id="PTHR30055:SF149">
    <property type="entry name" value="TETR-FAMILY TRANSCRIPTIONAL REGULATOR"/>
    <property type="match status" value="1"/>
</dbReference>
<dbReference type="InterPro" id="IPR023772">
    <property type="entry name" value="DNA-bd_HTH_TetR-type_CS"/>
</dbReference>